<evidence type="ECO:0000256" key="1">
    <source>
        <dbReference type="ARBA" id="ARBA00007689"/>
    </source>
</evidence>
<sequence>MKFMVLMYADPAATASMTPAQRADVFARHEALHADLAATGEMLNGAGLAFPADTMTLRWQQDAAPAVVEGPIAAAASAATESVTAYYVLECENAERAHEIAARVLDFHVVAVEVRPIHDWFGMGDAAPEAQG</sequence>
<reference evidence="3 4" key="1">
    <citation type="journal article" date="2009" name="Stand. Genomic Sci.">
        <title>Complete genome sequence of Catenulispora acidiphila type strain (ID 139908).</title>
        <authorList>
            <person name="Copeland A."/>
            <person name="Lapidus A."/>
            <person name="Glavina Del Rio T."/>
            <person name="Nolan M."/>
            <person name="Lucas S."/>
            <person name="Chen F."/>
            <person name="Tice H."/>
            <person name="Cheng J.F."/>
            <person name="Bruce D."/>
            <person name="Goodwin L."/>
            <person name="Pitluck S."/>
            <person name="Mikhailova N."/>
            <person name="Pati A."/>
            <person name="Ivanova N."/>
            <person name="Mavromatis K."/>
            <person name="Chen A."/>
            <person name="Palaniappan K."/>
            <person name="Chain P."/>
            <person name="Land M."/>
            <person name="Hauser L."/>
            <person name="Chang Y.J."/>
            <person name="Jeffries C.D."/>
            <person name="Chertkov O."/>
            <person name="Brettin T."/>
            <person name="Detter J.C."/>
            <person name="Han C."/>
            <person name="Ali Z."/>
            <person name="Tindall B.J."/>
            <person name="Goker M."/>
            <person name="Bristow J."/>
            <person name="Eisen J.A."/>
            <person name="Markowitz V."/>
            <person name="Hugenholtz P."/>
            <person name="Kyrpides N.C."/>
            <person name="Klenk H.P."/>
        </authorList>
    </citation>
    <scope>NUCLEOTIDE SEQUENCE [LARGE SCALE GENOMIC DNA]</scope>
    <source>
        <strain evidence="4">DSM 44928 / JCM 14897 / NBRC 102108 / NRRL B-24433 / ID139908</strain>
    </source>
</reference>
<dbReference type="InterPro" id="IPR011008">
    <property type="entry name" value="Dimeric_a/b-barrel"/>
</dbReference>
<evidence type="ECO:0000313" key="3">
    <source>
        <dbReference type="EMBL" id="ACU74930.1"/>
    </source>
</evidence>
<dbReference type="eggNOG" id="COG3795">
    <property type="taxonomic scope" value="Bacteria"/>
</dbReference>
<protein>
    <submittedName>
        <fullName evidence="3">YCII-related protein</fullName>
    </submittedName>
</protein>
<dbReference type="RefSeq" id="WP_015794659.1">
    <property type="nucleotide sequence ID" value="NC_013131.1"/>
</dbReference>
<keyword evidence="4" id="KW-1185">Reference proteome</keyword>
<dbReference type="Proteomes" id="UP000000851">
    <property type="component" value="Chromosome"/>
</dbReference>
<dbReference type="STRING" id="479433.Caci_6074"/>
<organism evidence="3 4">
    <name type="scientific">Catenulispora acidiphila (strain DSM 44928 / JCM 14897 / NBRC 102108 / NRRL B-24433 / ID139908)</name>
    <dbReference type="NCBI Taxonomy" id="479433"/>
    <lineage>
        <taxon>Bacteria</taxon>
        <taxon>Bacillati</taxon>
        <taxon>Actinomycetota</taxon>
        <taxon>Actinomycetes</taxon>
        <taxon>Catenulisporales</taxon>
        <taxon>Catenulisporaceae</taxon>
        <taxon>Catenulispora</taxon>
    </lineage>
</organism>
<dbReference type="AlphaFoldDB" id="C7QGQ0"/>
<gene>
    <name evidence="3" type="ordered locus">Caci_6074</name>
</gene>
<dbReference type="InterPro" id="IPR005545">
    <property type="entry name" value="YCII"/>
</dbReference>
<dbReference type="PANTHER" id="PTHR35174">
    <property type="entry name" value="BLL7171 PROTEIN-RELATED"/>
    <property type="match status" value="1"/>
</dbReference>
<evidence type="ECO:0000313" key="4">
    <source>
        <dbReference type="Proteomes" id="UP000000851"/>
    </source>
</evidence>
<dbReference type="InParanoid" id="C7QGQ0"/>
<dbReference type="OrthoDB" id="668782at2"/>
<dbReference type="Pfam" id="PF03795">
    <property type="entry name" value="YCII"/>
    <property type="match status" value="1"/>
</dbReference>
<dbReference type="SUPFAM" id="SSF54909">
    <property type="entry name" value="Dimeric alpha+beta barrel"/>
    <property type="match status" value="1"/>
</dbReference>
<feature type="domain" description="YCII-related" evidence="2">
    <location>
        <begin position="1"/>
        <end position="120"/>
    </location>
</feature>
<name>C7QGQ0_CATAD</name>
<dbReference type="KEGG" id="cai:Caci_6074"/>
<dbReference type="PANTHER" id="PTHR35174:SF3">
    <property type="entry name" value="BLL7171 PROTEIN"/>
    <property type="match status" value="1"/>
</dbReference>
<dbReference type="HOGENOM" id="CLU_130902_1_1_11"/>
<accession>C7QGQ0</accession>
<dbReference type="Gene3D" id="3.30.70.1060">
    <property type="entry name" value="Dimeric alpha+beta barrel"/>
    <property type="match status" value="1"/>
</dbReference>
<evidence type="ECO:0000259" key="2">
    <source>
        <dbReference type="Pfam" id="PF03795"/>
    </source>
</evidence>
<comment type="similarity">
    <text evidence="1">Belongs to the YciI family.</text>
</comment>
<dbReference type="EMBL" id="CP001700">
    <property type="protein sequence ID" value="ACU74930.1"/>
    <property type="molecule type" value="Genomic_DNA"/>
</dbReference>
<proteinExistence type="inferred from homology"/>